<gene>
    <name evidence="1" type="ORF">APLA_LOCUS12823</name>
</gene>
<name>A0A8S1AMJ6_ARCPL</name>
<protein>
    <submittedName>
        <fullName evidence="1">Uncharacterized protein</fullName>
    </submittedName>
</protein>
<dbReference type="AlphaFoldDB" id="A0A8S1AMJ6"/>
<reference evidence="1 2" key="1">
    <citation type="submission" date="2020-04" db="EMBL/GenBank/DDBJ databases">
        <authorList>
            <person name="Wallbank WR R."/>
            <person name="Pardo Diaz C."/>
            <person name="Kozak K."/>
            <person name="Martin S."/>
            <person name="Jiggins C."/>
            <person name="Moest M."/>
            <person name="Warren A I."/>
            <person name="Byers J.R.P. K."/>
            <person name="Montejo-Kovacevich G."/>
            <person name="Yen C E."/>
        </authorList>
    </citation>
    <scope>NUCLEOTIDE SEQUENCE [LARGE SCALE GENOMIC DNA]</scope>
</reference>
<accession>A0A8S1AMJ6</accession>
<evidence type="ECO:0000313" key="1">
    <source>
        <dbReference type="EMBL" id="CAB3250971.1"/>
    </source>
</evidence>
<proteinExistence type="predicted"/>
<comment type="caution">
    <text evidence="1">The sequence shown here is derived from an EMBL/GenBank/DDBJ whole genome shotgun (WGS) entry which is preliminary data.</text>
</comment>
<sequence length="120" mass="13950">MWFVQETPRFWLCKHYRDGVERIDRRAAWKCPTCRISFPFPTPASSSGHASLETVLKEIRELKCQLAGMSSLSQDLQTIKDVLKDLKLRCEITSKTLDLISIELLAWNLEPPAWSTYRNH</sequence>
<organism evidence="1 2">
    <name type="scientific">Arctia plantaginis</name>
    <name type="common">Wood tiger moth</name>
    <name type="synonym">Phalaena plantaginis</name>
    <dbReference type="NCBI Taxonomy" id="874455"/>
    <lineage>
        <taxon>Eukaryota</taxon>
        <taxon>Metazoa</taxon>
        <taxon>Ecdysozoa</taxon>
        <taxon>Arthropoda</taxon>
        <taxon>Hexapoda</taxon>
        <taxon>Insecta</taxon>
        <taxon>Pterygota</taxon>
        <taxon>Neoptera</taxon>
        <taxon>Endopterygota</taxon>
        <taxon>Lepidoptera</taxon>
        <taxon>Glossata</taxon>
        <taxon>Ditrysia</taxon>
        <taxon>Noctuoidea</taxon>
        <taxon>Erebidae</taxon>
        <taxon>Arctiinae</taxon>
        <taxon>Arctia</taxon>
    </lineage>
</organism>
<evidence type="ECO:0000313" key="2">
    <source>
        <dbReference type="Proteomes" id="UP000494106"/>
    </source>
</evidence>
<keyword evidence="2" id="KW-1185">Reference proteome</keyword>
<dbReference type="OrthoDB" id="5989141at2759"/>
<dbReference type="Proteomes" id="UP000494106">
    <property type="component" value="Unassembled WGS sequence"/>
</dbReference>
<dbReference type="EMBL" id="CADEBC010000541">
    <property type="protein sequence ID" value="CAB3250971.1"/>
    <property type="molecule type" value="Genomic_DNA"/>
</dbReference>